<comment type="similarity">
    <text evidence="5">Belongs to the class-II pyridoxal-phosphate-dependent aminotransferase family. MalY/PatB cystathionine beta-lyase subfamily.</text>
</comment>
<dbReference type="InterPro" id="IPR015422">
    <property type="entry name" value="PyrdxlP-dep_Trfase_small"/>
</dbReference>
<evidence type="ECO:0000256" key="1">
    <source>
        <dbReference type="ARBA" id="ARBA00001933"/>
    </source>
</evidence>
<name>A0A921EPC4_9ACTN</name>
<keyword evidence="3" id="KW-0663">Pyridoxal phosphate</keyword>
<keyword evidence="7" id="KW-0032">Aminotransferase</keyword>
<evidence type="ECO:0000256" key="5">
    <source>
        <dbReference type="ARBA" id="ARBA00037974"/>
    </source>
</evidence>
<evidence type="ECO:0000256" key="2">
    <source>
        <dbReference type="ARBA" id="ARBA00012224"/>
    </source>
</evidence>
<dbReference type="GO" id="GO:0047804">
    <property type="term" value="F:cysteine-S-conjugate beta-lyase activity"/>
    <property type="evidence" value="ECO:0007669"/>
    <property type="project" value="UniProtKB-EC"/>
</dbReference>
<dbReference type="Gene3D" id="3.90.1150.10">
    <property type="entry name" value="Aspartate Aminotransferase, domain 1"/>
    <property type="match status" value="1"/>
</dbReference>
<evidence type="ECO:0000256" key="3">
    <source>
        <dbReference type="ARBA" id="ARBA00022898"/>
    </source>
</evidence>
<dbReference type="Gene3D" id="3.40.640.10">
    <property type="entry name" value="Type I PLP-dependent aspartate aminotransferase-like (Major domain)"/>
    <property type="match status" value="1"/>
</dbReference>
<dbReference type="Proteomes" id="UP000712713">
    <property type="component" value="Unassembled WGS sequence"/>
</dbReference>
<dbReference type="SUPFAM" id="SSF53383">
    <property type="entry name" value="PLP-dependent transferases"/>
    <property type="match status" value="1"/>
</dbReference>
<dbReference type="GO" id="GO:0030170">
    <property type="term" value="F:pyridoxal phosphate binding"/>
    <property type="evidence" value="ECO:0007669"/>
    <property type="project" value="InterPro"/>
</dbReference>
<evidence type="ECO:0000259" key="6">
    <source>
        <dbReference type="Pfam" id="PF00155"/>
    </source>
</evidence>
<dbReference type="PANTHER" id="PTHR43525:SF2">
    <property type="entry name" value="CYSTATHIONINE BETA-LYASE-RELATED"/>
    <property type="match status" value="1"/>
</dbReference>
<gene>
    <name evidence="7" type="ORF">K8V15_09040</name>
</gene>
<dbReference type="Pfam" id="PF00155">
    <property type="entry name" value="Aminotran_1_2"/>
    <property type="match status" value="1"/>
</dbReference>
<evidence type="ECO:0000313" key="7">
    <source>
        <dbReference type="EMBL" id="HJE52098.1"/>
    </source>
</evidence>
<dbReference type="EC" id="4.4.1.13" evidence="2"/>
<reference evidence="7" key="2">
    <citation type="submission" date="2021-09" db="EMBL/GenBank/DDBJ databases">
        <authorList>
            <person name="Gilroy R."/>
        </authorList>
    </citation>
    <scope>NUCLEOTIDE SEQUENCE</scope>
    <source>
        <strain evidence="7">ChiGjej3B3-7470</strain>
    </source>
</reference>
<comment type="caution">
    <text evidence="7">The sequence shown here is derived from an EMBL/GenBank/DDBJ whole genome shotgun (WGS) entry which is preliminary data.</text>
</comment>
<dbReference type="InterPro" id="IPR015424">
    <property type="entry name" value="PyrdxlP-dep_Trfase"/>
</dbReference>
<evidence type="ECO:0000256" key="4">
    <source>
        <dbReference type="ARBA" id="ARBA00023239"/>
    </source>
</evidence>
<accession>A0A921EPC4</accession>
<sequence>MAIFDVPLADLRKRTSIKWRRFEPDVIPMFVAEMDAHMAAPIRERLERAIRDGDTGYPQDPCYQESYAAFAADTWGWTFNPDDAKLATDVVTGMRDALVAVSEPGDGVVINSPIYPPFRAVTTTTGRRLIDVPLRDGRLDLDGLEATFAEQSPTAYLLCSPHNPSGAIHTREELLRVGQLAERYGVTVIADEIHAPIAGADHIPYFDAAGSDNAVIVTSASKSWNLASLKSALVIGDRDILAKLDPMISDGASHFGVIAHCAALDDARAWLLSAAVEIDANKRFFAEQLSEHLPQLTYEPTPGTYLAWLDCSPLGLEHPGRHFHEKARVRFNFGPEFAPDATQFVRVNLATSREIIAEAVRRMATSLAD</sequence>
<dbReference type="InterPro" id="IPR004839">
    <property type="entry name" value="Aminotransferase_I/II_large"/>
</dbReference>
<feature type="domain" description="Aminotransferase class I/classII large" evidence="6">
    <location>
        <begin position="60"/>
        <end position="361"/>
    </location>
</feature>
<reference evidence="7" key="1">
    <citation type="journal article" date="2021" name="PeerJ">
        <title>Extensive microbial diversity within the chicken gut microbiome revealed by metagenomics and culture.</title>
        <authorList>
            <person name="Gilroy R."/>
            <person name="Ravi A."/>
            <person name="Getino M."/>
            <person name="Pursley I."/>
            <person name="Horton D.L."/>
            <person name="Alikhan N.F."/>
            <person name="Baker D."/>
            <person name="Gharbi K."/>
            <person name="Hall N."/>
            <person name="Watson M."/>
            <person name="Adriaenssens E.M."/>
            <person name="Foster-Nyarko E."/>
            <person name="Jarju S."/>
            <person name="Secka A."/>
            <person name="Antonio M."/>
            <person name="Oren A."/>
            <person name="Chaudhuri R.R."/>
            <person name="La Ragione R."/>
            <person name="Hildebrand F."/>
            <person name="Pallen M.J."/>
        </authorList>
    </citation>
    <scope>NUCLEOTIDE SEQUENCE</scope>
    <source>
        <strain evidence="7">ChiGjej3B3-7470</strain>
    </source>
</reference>
<dbReference type="InterPro" id="IPR051798">
    <property type="entry name" value="Class-II_PLP-Dep_Aminotrans"/>
</dbReference>
<dbReference type="CDD" id="cd00609">
    <property type="entry name" value="AAT_like"/>
    <property type="match status" value="1"/>
</dbReference>
<dbReference type="EMBL" id="DYZF01000230">
    <property type="protein sequence ID" value="HJE52098.1"/>
    <property type="molecule type" value="Genomic_DNA"/>
</dbReference>
<proteinExistence type="inferred from homology"/>
<keyword evidence="7" id="KW-0808">Transferase</keyword>
<dbReference type="InterPro" id="IPR015421">
    <property type="entry name" value="PyrdxlP-dep_Trfase_major"/>
</dbReference>
<comment type="cofactor">
    <cofactor evidence="1">
        <name>pyridoxal 5'-phosphate</name>
        <dbReference type="ChEBI" id="CHEBI:597326"/>
    </cofactor>
</comment>
<evidence type="ECO:0000313" key="8">
    <source>
        <dbReference type="Proteomes" id="UP000712713"/>
    </source>
</evidence>
<dbReference type="AlphaFoldDB" id="A0A921EPC4"/>
<keyword evidence="4" id="KW-0456">Lyase</keyword>
<protein>
    <recommendedName>
        <fullName evidence="2">cysteine-S-conjugate beta-lyase</fullName>
        <ecNumber evidence="2">4.4.1.13</ecNumber>
    </recommendedName>
</protein>
<dbReference type="PANTHER" id="PTHR43525">
    <property type="entry name" value="PROTEIN MALY"/>
    <property type="match status" value="1"/>
</dbReference>
<dbReference type="GO" id="GO:0008483">
    <property type="term" value="F:transaminase activity"/>
    <property type="evidence" value="ECO:0007669"/>
    <property type="project" value="UniProtKB-KW"/>
</dbReference>
<organism evidence="7 8">
    <name type="scientific">Tessaracoccus flavescens</name>
    <dbReference type="NCBI Taxonomy" id="399497"/>
    <lineage>
        <taxon>Bacteria</taxon>
        <taxon>Bacillati</taxon>
        <taxon>Actinomycetota</taxon>
        <taxon>Actinomycetes</taxon>
        <taxon>Propionibacteriales</taxon>
        <taxon>Propionibacteriaceae</taxon>
        <taxon>Tessaracoccus</taxon>
    </lineage>
</organism>